<dbReference type="SUPFAM" id="SSF46785">
    <property type="entry name" value="Winged helix' DNA-binding domain"/>
    <property type="match status" value="1"/>
</dbReference>
<dbReference type="InterPro" id="IPR043135">
    <property type="entry name" value="Fur_C"/>
</dbReference>
<dbReference type="EMBL" id="CP101462">
    <property type="protein sequence ID" value="UTT44105.1"/>
    <property type="molecule type" value="Genomic_DNA"/>
</dbReference>
<dbReference type="Gene3D" id="3.30.1490.190">
    <property type="match status" value="1"/>
</dbReference>
<keyword evidence="3" id="KW-0963">Cytoplasm</keyword>
<dbReference type="CDD" id="cd07153">
    <property type="entry name" value="Fur_like"/>
    <property type="match status" value="1"/>
</dbReference>
<dbReference type="PANTHER" id="PTHR33202">
    <property type="entry name" value="ZINC UPTAKE REGULATION PROTEIN"/>
    <property type="match status" value="1"/>
</dbReference>
<proteinExistence type="inferred from homology"/>
<evidence type="ECO:0000313" key="9">
    <source>
        <dbReference type="EMBL" id="UTT44105.1"/>
    </source>
</evidence>
<protein>
    <submittedName>
        <fullName evidence="9">Transcriptional repressor</fullName>
    </submittedName>
</protein>
<evidence type="ECO:0000256" key="1">
    <source>
        <dbReference type="ARBA" id="ARBA00004496"/>
    </source>
</evidence>
<keyword evidence="7" id="KW-0238">DNA-binding</keyword>
<gene>
    <name evidence="9" type="ORF">NMQ00_06285</name>
</gene>
<evidence type="ECO:0000256" key="5">
    <source>
        <dbReference type="ARBA" id="ARBA00022833"/>
    </source>
</evidence>
<dbReference type="InterPro" id="IPR036388">
    <property type="entry name" value="WH-like_DNA-bd_sf"/>
</dbReference>
<organism evidence="9 10">
    <name type="scientific">Exiguobacterium aurantiacum</name>
    <dbReference type="NCBI Taxonomy" id="33987"/>
    <lineage>
        <taxon>Bacteria</taxon>
        <taxon>Bacillati</taxon>
        <taxon>Bacillota</taxon>
        <taxon>Bacilli</taxon>
        <taxon>Bacillales</taxon>
        <taxon>Bacillales Family XII. Incertae Sedis</taxon>
        <taxon>Exiguobacterium</taxon>
    </lineage>
</organism>
<evidence type="ECO:0000256" key="7">
    <source>
        <dbReference type="ARBA" id="ARBA00023125"/>
    </source>
</evidence>
<keyword evidence="10" id="KW-1185">Reference proteome</keyword>
<evidence type="ECO:0000256" key="6">
    <source>
        <dbReference type="ARBA" id="ARBA00023015"/>
    </source>
</evidence>
<dbReference type="InterPro" id="IPR002481">
    <property type="entry name" value="FUR"/>
</dbReference>
<dbReference type="RefSeq" id="WP_255178391.1">
    <property type="nucleotide sequence ID" value="NZ_CP101462.1"/>
</dbReference>
<sequence>MKETEQLTRLQSSSLKVTPKRIEMFAFLAAEERYVSAKDVLDYMRSKHPTMSFDTVYRNLKSFAEEGLLEATELNGEKAFRVTCGSNHHHHHLICRGCGKTKLLELCPMRYVETLDPDFEVVDHKFEIYGYCKQCK</sequence>
<accession>A0ABY5FR64</accession>
<evidence type="ECO:0000256" key="8">
    <source>
        <dbReference type="ARBA" id="ARBA00023163"/>
    </source>
</evidence>
<dbReference type="InterPro" id="IPR036390">
    <property type="entry name" value="WH_DNA-bd_sf"/>
</dbReference>
<keyword evidence="8" id="KW-0804">Transcription</keyword>
<keyword evidence="6" id="KW-0805">Transcription regulation</keyword>
<dbReference type="Pfam" id="PF01475">
    <property type="entry name" value="FUR"/>
    <property type="match status" value="1"/>
</dbReference>
<dbReference type="Proteomes" id="UP001060325">
    <property type="component" value="Chromosome"/>
</dbReference>
<name>A0ABY5FR64_9BACL</name>
<evidence type="ECO:0000313" key="10">
    <source>
        <dbReference type="Proteomes" id="UP001060325"/>
    </source>
</evidence>
<evidence type="ECO:0000256" key="4">
    <source>
        <dbReference type="ARBA" id="ARBA00022491"/>
    </source>
</evidence>
<comment type="subcellular location">
    <subcellularLocation>
        <location evidence="1">Cytoplasm</location>
    </subcellularLocation>
</comment>
<comment type="similarity">
    <text evidence="2">Belongs to the Fur family.</text>
</comment>
<evidence type="ECO:0000256" key="2">
    <source>
        <dbReference type="ARBA" id="ARBA00007957"/>
    </source>
</evidence>
<evidence type="ECO:0000256" key="3">
    <source>
        <dbReference type="ARBA" id="ARBA00022490"/>
    </source>
</evidence>
<dbReference type="PANTHER" id="PTHR33202:SF1">
    <property type="entry name" value="FERRIC UPTAKE REGULATION PROTEIN"/>
    <property type="match status" value="1"/>
</dbReference>
<keyword evidence="5" id="KW-0862">Zinc</keyword>
<reference evidence="9" key="1">
    <citation type="submission" date="2022-07" db="EMBL/GenBank/DDBJ databases">
        <title>Complete genome of CX2.</title>
        <authorList>
            <person name="Cao G."/>
        </authorList>
    </citation>
    <scope>NUCLEOTIDE SEQUENCE</scope>
    <source>
        <strain evidence="9">CX2</strain>
    </source>
</reference>
<keyword evidence="4" id="KW-0678">Repressor</keyword>
<dbReference type="Gene3D" id="1.10.10.10">
    <property type="entry name" value="Winged helix-like DNA-binding domain superfamily/Winged helix DNA-binding domain"/>
    <property type="match status" value="1"/>
</dbReference>